<evidence type="ECO:0000313" key="9">
    <source>
        <dbReference type="EMBL" id="OBR98114.1"/>
    </source>
</evidence>
<feature type="domain" description="PE" evidence="7">
    <location>
        <begin position="3"/>
        <end position="88"/>
    </location>
</feature>
<dbReference type="InterPro" id="IPR000084">
    <property type="entry name" value="PE-PGRS_N"/>
</dbReference>
<dbReference type="Gene3D" id="1.10.287.850">
    <property type="entry name" value="HP0062-like domain"/>
    <property type="match status" value="1"/>
</dbReference>
<keyword evidence="3" id="KW-0101">Branched-chain amino acid catabolism</keyword>
<dbReference type="FunFam" id="1.10.1040.10:FF:000006">
    <property type="entry name" value="3-hydroxyisobutyrate dehydrogenase"/>
    <property type="match status" value="1"/>
</dbReference>
<comment type="similarity">
    <text evidence="2">Belongs to the HIBADH-related family.</text>
</comment>
<comment type="caution">
    <text evidence="9">The sequence shown here is derived from an EMBL/GenBank/DDBJ whole genome shotgun (WGS) entry which is preliminary data.</text>
</comment>
<dbReference type="InterPro" id="IPR008927">
    <property type="entry name" value="6-PGluconate_DH-like_C_sf"/>
</dbReference>
<evidence type="ECO:0000259" key="7">
    <source>
        <dbReference type="Pfam" id="PF00934"/>
    </source>
</evidence>
<dbReference type="InterPro" id="IPR013328">
    <property type="entry name" value="6PGD_dom2"/>
</dbReference>
<protein>
    <recommendedName>
        <fullName evidence="6">Probable 3-hydroxyisobutyrate dehydrogenase</fullName>
    </recommendedName>
</protein>
<reference evidence="9 10" key="1">
    <citation type="submission" date="2016-06" db="EMBL/GenBank/DDBJ databases">
        <authorList>
            <person name="Kjaerup R.B."/>
            <person name="Dalgaard T.S."/>
            <person name="Juul-Madsen H.R."/>
        </authorList>
    </citation>
    <scope>NUCLEOTIDE SEQUENCE [LARGE SCALE GENOMIC DNA]</scope>
    <source>
        <strain evidence="9 10">1245752.6</strain>
    </source>
</reference>
<proteinExistence type="inferred from homology"/>
<dbReference type="InterPro" id="IPR029154">
    <property type="entry name" value="HIBADH-like_NADP-bd"/>
</dbReference>
<keyword evidence="4" id="KW-0560">Oxidoreductase</keyword>
<keyword evidence="5" id="KW-0520">NAD</keyword>
<dbReference type="Gene3D" id="1.10.1040.10">
    <property type="entry name" value="N-(1-d-carboxylethyl)-l-norvaline Dehydrogenase, domain 2"/>
    <property type="match status" value="1"/>
</dbReference>
<dbReference type="Pfam" id="PF14833">
    <property type="entry name" value="NAD_binding_11"/>
    <property type="match status" value="1"/>
</dbReference>
<dbReference type="SUPFAM" id="SSF140459">
    <property type="entry name" value="PE/PPE dimer-like"/>
    <property type="match status" value="1"/>
</dbReference>
<name>A0A1A6B6Z6_MYCGO</name>
<evidence type="ECO:0000256" key="3">
    <source>
        <dbReference type="ARBA" id="ARBA00022456"/>
    </source>
</evidence>
<evidence type="ECO:0000259" key="8">
    <source>
        <dbReference type="Pfam" id="PF14833"/>
    </source>
</evidence>
<feature type="domain" description="3-hydroxyisobutyrate dehydrogenase-like NAD-binding" evidence="8">
    <location>
        <begin position="262"/>
        <end position="388"/>
    </location>
</feature>
<dbReference type="InterPro" id="IPR038332">
    <property type="entry name" value="PPE_sf"/>
</dbReference>
<dbReference type="Proteomes" id="UP000093757">
    <property type="component" value="Unassembled WGS sequence"/>
</dbReference>
<dbReference type="PANTHER" id="PTHR22981">
    <property type="entry name" value="3-HYDROXYISOBUTYRATE DEHYDROGENASE-RELATED"/>
    <property type="match status" value="1"/>
</dbReference>
<dbReference type="EMBL" id="MAEM01000543">
    <property type="protein sequence ID" value="OBR98114.1"/>
    <property type="molecule type" value="Genomic_DNA"/>
</dbReference>
<evidence type="ECO:0000256" key="2">
    <source>
        <dbReference type="ARBA" id="ARBA00009080"/>
    </source>
</evidence>
<evidence type="ECO:0000256" key="4">
    <source>
        <dbReference type="ARBA" id="ARBA00023002"/>
    </source>
</evidence>
<comment type="pathway">
    <text evidence="1">Amino-acid degradation.</text>
</comment>
<dbReference type="GO" id="GO:0009083">
    <property type="term" value="P:branched-chain amino acid catabolic process"/>
    <property type="evidence" value="ECO:0007669"/>
    <property type="project" value="UniProtKB-KW"/>
</dbReference>
<evidence type="ECO:0000313" key="10">
    <source>
        <dbReference type="Proteomes" id="UP000093757"/>
    </source>
</evidence>
<dbReference type="GO" id="GO:0051287">
    <property type="term" value="F:NAD binding"/>
    <property type="evidence" value="ECO:0007669"/>
    <property type="project" value="InterPro"/>
</dbReference>
<dbReference type="SUPFAM" id="SSF48179">
    <property type="entry name" value="6-phosphogluconate dehydrogenase C-terminal domain-like"/>
    <property type="match status" value="1"/>
</dbReference>
<dbReference type="GO" id="GO:0016616">
    <property type="term" value="F:oxidoreductase activity, acting on the CH-OH group of donors, NAD or NADP as acceptor"/>
    <property type="evidence" value="ECO:0007669"/>
    <property type="project" value="TreeGrafter"/>
</dbReference>
<evidence type="ECO:0000256" key="5">
    <source>
        <dbReference type="ARBA" id="ARBA00023027"/>
    </source>
</evidence>
<dbReference type="InterPro" id="IPR048996">
    <property type="entry name" value="PGRS_rpt"/>
</dbReference>
<organism evidence="9 10">
    <name type="scientific">Mycobacterium gordonae</name>
    <dbReference type="NCBI Taxonomy" id="1778"/>
    <lineage>
        <taxon>Bacteria</taxon>
        <taxon>Bacillati</taxon>
        <taxon>Actinomycetota</taxon>
        <taxon>Actinomycetes</taxon>
        <taxon>Mycobacteriales</taxon>
        <taxon>Mycobacteriaceae</taxon>
        <taxon>Mycobacterium</taxon>
    </lineage>
</organism>
<evidence type="ECO:0000256" key="6">
    <source>
        <dbReference type="ARBA" id="ARBA00074114"/>
    </source>
</evidence>
<dbReference type="Pfam" id="PF21526">
    <property type="entry name" value="PGRS"/>
    <property type="match status" value="1"/>
</dbReference>
<dbReference type="AlphaFoldDB" id="A0A1A6B6Z6"/>
<accession>A0A1A6B6Z6</accession>
<evidence type="ECO:0000256" key="1">
    <source>
        <dbReference type="ARBA" id="ARBA00005023"/>
    </source>
</evidence>
<dbReference type="Pfam" id="PF00934">
    <property type="entry name" value="PE"/>
    <property type="match status" value="1"/>
</dbReference>
<sequence length="391" mass="36200">MLPEVLGLAATELAGVNSTLGAANAAAATHTTTVLAAGADEVSAAIASVFGAHGRAFQGFSAQAAAFHDEFVQLLAAGAESYASAEAASAASITSPLLNAINAPFLLATGRPLIGNGADGAPGTGAAGGAGGWLMGNGGAGGSGAVGVAGGAGGAAGLFGNGGAGGTAGNSSAQPGGAGGAGGLLFGRGGAGGAGGFGGALGGTGGAGGAGGLFGTGGAGGVGGLGTGKGGTGGIGEADALDRARPVLEPMAGKVIHCGDAGAGQAAKVCNNMVLAVQQIAIGEAFVLAEKLGLSAQSLFDVITGATGNCWAVHTNCPVPGPVPTSPANNDFKPGFAAALMNKDLGLAMDAVASTGSAAPLGSHAAEIYAKFAASHPDKDFSAVIELLRGG</sequence>
<dbReference type="PANTHER" id="PTHR22981:SF7">
    <property type="entry name" value="3-HYDROXYISOBUTYRATE DEHYDROGENASE, MITOCHONDRIAL"/>
    <property type="match status" value="1"/>
</dbReference>
<gene>
    <name evidence="9" type="ORF">A9W98_03530</name>
</gene>